<evidence type="ECO:0000256" key="2">
    <source>
        <dbReference type="PIRSR" id="PIRSR613078-1"/>
    </source>
</evidence>
<gene>
    <name evidence="4" type="ORF">F8O04_12680</name>
</gene>
<dbReference type="Gene3D" id="3.40.50.1240">
    <property type="entry name" value="Phosphoglycerate mutase-like"/>
    <property type="match status" value="1"/>
</dbReference>
<dbReference type="Proteomes" id="UP000431744">
    <property type="component" value="Unassembled WGS sequence"/>
</dbReference>
<feature type="active site" description="Proton donor/acceptor" evidence="2">
    <location>
        <position position="82"/>
    </location>
</feature>
<dbReference type="EMBL" id="WBJY01000003">
    <property type="protein sequence ID" value="KAB1647869.1"/>
    <property type="molecule type" value="Genomic_DNA"/>
</dbReference>
<reference evidence="4 5" key="1">
    <citation type="submission" date="2019-09" db="EMBL/GenBank/DDBJ databases">
        <title>Phylogeny of genus Pseudoclavibacter and closely related genus.</title>
        <authorList>
            <person name="Li Y."/>
        </authorList>
    </citation>
    <scope>NUCLEOTIDE SEQUENCE [LARGE SCALE GENOMIC DNA]</scope>
    <source>
        <strain evidence="4 5">EGI 60007</strain>
    </source>
</reference>
<comment type="caution">
    <text evidence="4">The sequence shown here is derived from an EMBL/GenBank/DDBJ whole genome shotgun (WGS) entry which is preliminary data.</text>
</comment>
<dbReference type="PANTHER" id="PTHR46517:SF1">
    <property type="entry name" value="FRUCTOSE-2,6-BISPHOSPHATASE TIGAR"/>
    <property type="match status" value="1"/>
</dbReference>
<dbReference type="GO" id="GO:0005829">
    <property type="term" value="C:cytosol"/>
    <property type="evidence" value="ECO:0007669"/>
    <property type="project" value="TreeGrafter"/>
</dbReference>
<dbReference type="InterPro" id="IPR001345">
    <property type="entry name" value="PG/BPGM_mutase_AS"/>
</dbReference>
<accession>A0A6H9WJP1</accession>
<dbReference type="SUPFAM" id="SSF53254">
    <property type="entry name" value="Phosphoglycerate mutase-like"/>
    <property type="match status" value="1"/>
</dbReference>
<evidence type="ECO:0000256" key="1">
    <source>
        <dbReference type="ARBA" id="ARBA00022801"/>
    </source>
</evidence>
<dbReference type="AlphaFoldDB" id="A0A6H9WJP1"/>
<dbReference type="PROSITE" id="PS00175">
    <property type="entry name" value="PG_MUTASE"/>
    <property type="match status" value="1"/>
</dbReference>
<dbReference type="GO" id="GO:0045820">
    <property type="term" value="P:negative regulation of glycolytic process"/>
    <property type="evidence" value="ECO:0007669"/>
    <property type="project" value="TreeGrafter"/>
</dbReference>
<dbReference type="Pfam" id="PF00300">
    <property type="entry name" value="His_Phos_1"/>
    <property type="match status" value="1"/>
</dbReference>
<dbReference type="CDD" id="cd07067">
    <property type="entry name" value="HP_PGM_like"/>
    <property type="match status" value="1"/>
</dbReference>
<dbReference type="InterPro" id="IPR013078">
    <property type="entry name" value="His_Pase_superF_clade-1"/>
</dbReference>
<keyword evidence="1" id="KW-0378">Hydrolase</keyword>
<organism evidence="4 5">
    <name type="scientific">Pseudoclavibacter endophyticus</name>
    <dbReference type="NCBI Taxonomy" id="1778590"/>
    <lineage>
        <taxon>Bacteria</taxon>
        <taxon>Bacillati</taxon>
        <taxon>Actinomycetota</taxon>
        <taxon>Actinomycetes</taxon>
        <taxon>Micrococcales</taxon>
        <taxon>Microbacteriaceae</taxon>
        <taxon>Pseudoclavibacter</taxon>
    </lineage>
</organism>
<dbReference type="InterPro" id="IPR029033">
    <property type="entry name" value="His_PPase_superfam"/>
</dbReference>
<name>A0A6H9WJP1_9MICO</name>
<dbReference type="SMART" id="SM00855">
    <property type="entry name" value="PGAM"/>
    <property type="match status" value="1"/>
</dbReference>
<keyword evidence="5" id="KW-1185">Reference proteome</keyword>
<feature type="binding site" evidence="3">
    <location>
        <begin position="7"/>
        <end position="14"/>
    </location>
    <ligand>
        <name>substrate</name>
    </ligand>
</feature>
<evidence type="ECO:0000256" key="3">
    <source>
        <dbReference type="PIRSR" id="PIRSR613078-2"/>
    </source>
</evidence>
<feature type="binding site" evidence="3">
    <location>
        <position position="57"/>
    </location>
    <ligand>
        <name>substrate</name>
    </ligand>
</feature>
<dbReference type="GO" id="GO:0004331">
    <property type="term" value="F:fructose-2,6-bisphosphate 2-phosphatase activity"/>
    <property type="evidence" value="ECO:0007669"/>
    <property type="project" value="TreeGrafter"/>
</dbReference>
<evidence type="ECO:0000313" key="5">
    <source>
        <dbReference type="Proteomes" id="UP000431744"/>
    </source>
</evidence>
<dbReference type="GO" id="GO:0043456">
    <property type="term" value="P:regulation of pentose-phosphate shunt"/>
    <property type="evidence" value="ECO:0007669"/>
    <property type="project" value="TreeGrafter"/>
</dbReference>
<dbReference type="InterPro" id="IPR051695">
    <property type="entry name" value="Phosphoglycerate_Mutase"/>
</dbReference>
<dbReference type="RefSeq" id="WP_158029762.1">
    <property type="nucleotide sequence ID" value="NZ_BMHG01000001.1"/>
</dbReference>
<feature type="active site" description="Tele-phosphohistidine intermediate" evidence="2">
    <location>
        <position position="8"/>
    </location>
</feature>
<dbReference type="OrthoDB" id="4697614at2"/>
<protein>
    <submittedName>
        <fullName evidence="4">Histidine phosphatase family protein</fullName>
    </submittedName>
</protein>
<sequence length="210" mass="22423">MRIGLIRHGETEWNARGLLQGTTDIPLNARGRDQAEDAASLLRDGGWQRIYSSPLLRARDTAKIISSLTGIASAGVHPGFIERSFGALEGQPYATPQGTRRPLDHPSVETTAQVQARALAALEVIEDAHPDDSTLVISHGSVIRLLLDLFLAFKAPSINNLALTVIERSDTASGGLAMSSRVVTIANGYPLPLAATHRDPVPETAVLARP</sequence>
<evidence type="ECO:0000313" key="4">
    <source>
        <dbReference type="EMBL" id="KAB1647869.1"/>
    </source>
</evidence>
<proteinExistence type="predicted"/>
<dbReference type="PANTHER" id="PTHR46517">
    <property type="entry name" value="FRUCTOSE-2,6-BISPHOSPHATASE TIGAR"/>
    <property type="match status" value="1"/>
</dbReference>